<dbReference type="RefSeq" id="WP_221047893.1">
    <property type="nucleotide sequence ID" value="NZ_AP019782.1"/>
</dbReference>
<feature type="compositionally biased region" description="Polar residues" evidence="1">
    <location>
        <begin position="168"/>
        <end position="184"/>
    </location>
</feature>
<dbReference type="Pfam" id="PF13511">
    <property type="entry name" value="DUF4124"/>
    <property type="match status" value="1"/>
</dbReference>
<feature type="compositionally biased region" description="Low complexity" evidence="1">
    <location>
        <begin position="64"/>
        <end position="74"/>
    </location>
</feature>
<proteinExistence type="predicted"/>
<evidence type="ECO:0000256" key="2">
    <source>
        <dbReference type="SAM" id="SignalP"/>
    </source>
</evidence>
<feature type="signal peptide" evidence="2">
    <location>
        <begin position="1"/>
        <end position="19"/>
    </location>
</feature>
<dbReference type="KEGG" id="moz:MoryE10_01140"/>
<gene>
    <name evidence="4" type="ORF">MoryE10_01140</name>
</gene>
<accession>A0A8D5AFN8</accession>
<feature type="compositionally biased region" description="Basic and acidic residues" evidence="1">
    <location>
        <begin position="75"/>
        <end position="100"/>
    </location>
</feature>
<dbReference type="AlphaFoldDB" id="A0A8D5AFN8"/>
<feature type="region of interest" description="Disordered" evidence="1">
    <location>
        <begin position="159"/>
        <end position="184"/>
    </location>
</feature>
<feature type="region of interest" description="Disordered" evidence="1">
    <location>
        <begin position="52"/>
        <end position="105"/>
    </location>
</feature>
<evidence type="ECO:0000256" key="1">
    <source>
        <dbReference type="SAM" id="MobiDB-lite"/>
    </source>
</evidence>
<reference evidence="4" key="1">
    <citation type="submission" date="2019-06" db="EMBL/GenBank/DDBJ databases">
        <title>Complete genome sequence of Methylogaea oryzae strain JCM16910.</title>
        <authorList>
            <person name="Asakawa S."/>
        </authorList>
    </citation>
    <scope>NUCLEOTIDE SEQUENCE</scope>
    <source>
        <strain evidence="4">E10</strain>
    </source>
</reference>
<keyword evidence="5" id="KW-1185">Reference proteome</keyword>
<protein>
    <recommendedName>
        <fullName evidence="3">DUF4124 domain-containing protein</fullName>
    </recommendedName>
</protein>
<organism evidence="4 5">
    <name type="scientific">Methylogaea oryzae</name>
    <dbReference type="NCBI Taxonomy" id="1295382"/>
    <lineage>
        <taxon>Bacteria</taxon>
        <taxon>Pseudomonadati</taxon>
        <taxon>Pseudomonadota</taxon>
        <taxon>Gammaproteobacteria</taxon>
        <taxon>Methylococcales</taxon>
        <taxon>Methylococcaceae</taxon>
        <taxon>Methylogaea</taxon>
    </lineage>
</organism>
<keyword evidence="2" id="KW-0732">Signal</keyword>
<dbReference type="InterPro" id="IPR025392">
    <property type="entry name" value="DUF4124"/>
</dbReference>
<evidence type="ECO:0000313" key="4">
    <source>
        <dbReference type="EMBL" id="BBL69508.1"/>
    </source>
</evidence>
<dbReference type="Proteomes" id="UP000824988">
    <property type="component" value="Chromosome"/>
</dbReference>
<feature type="chain" id="PRO_5034700502" description="DUF4124 domain-containing protein" evidence="2">
    <location>
        <begin position="20"/>
        <end position="184"/>
    </location>
</feature>
<evidence type="ECO:0000313" key="5">
    <source>
        <dbReference type="Proteomes" id="UP000824988"/>
    </source>
</evidence>
<feature type="domain" description="DUF4124" evidence="3">
    <location>
        <begin position="9"/>
        <end position="59"/>
    </location>
</feature>
<dbReference type="EMBL" id="AP019782">
    <property type="protein sequence ID" value="BBL69508.1"/>
    <property type="molecule type" value="Genomic_DNA"/>
</dbReference>
<evidence type="ECO:0000259" key="3">
    <source>
        <dbReference type="Pfam" id="PF13511"/>
    </source>
</evidence>
<name>A0A8D5AFN8_9GAMM</name>
<sequence>MNKRTAILAALLLSATASASDVYRCQRDGKAVYTESPKNGDKCSLLELQNTEPSAEELARQQEARQQQEAQRQSEAQKELEERKVRAEEDAARAAERQARAAEAQARYQREMLEAQEREEGDGAYYYYPRAIYYSPALQQRQTRTTESGNVDVRIGIGHSAPALGNAPRNTGNATPSITPGPSR</sequence>